<keyword evidence="3" id="KW-1185">Reference proteome</keyword>
<feature type="signal peptide" evidence="1">
    <location>
        <begin position="1"/>
        <end position="24"/>
    </location>
</feature>
<dbReference type="EMBL" id="JACICC010000001">
    <property type="protein sequence ID" value="MBB3808736.1"/>
    <property type="molecule type" value="Genomic_DNA"/>
</dbReference>
<dbReference type="PROSITE" id="PS51257">
    <property type="entry name" value="PROKAR_LIPOPROTEIN"/>
    <property type="match status" value="1"/>
</dbReference>
<name>A0A7W5Z291_9HYPH</name>
<reference evidence="2 3" key="1">
    <citation type="submission" date="2020-08" db="EMBL/GenBank/DDBJ databases">
        <title>Genomic Encyclopedia of Type Strains, Phase IV (KMG-IV): sequencing the most valuable type-strain genomes for metagenomic binning, comparative biology and taxonomic classification.</title>
        <authorList>
            <person name="Goeker M."/>
        </authorList>
    </citation>
    <scope>NUCLEOTIDE SEQUENCE [LARGE SCALE GENOMIC DNA]</scope>
    <source>
        <strain evidence="2 3">DSM 28760</strain>
    </source>
</reference>
<dbReference type="Proteomes" id="UP000537592">
    <property type="component" value="Unassembled WGS sequence"/>
</dbReference>
<accession>A0A7W5Z291</accession>
<gene>
    <name evidence="2" type="ORF">FHS81_000790</name>
</gene>
<evidence type="ECO:0000313" key="2">
    <source>
        <dbReference type="EMBL" id="MBB3808736.1"/>
    </source>
</evidence>
<comment type="caution">
    <text evidence="2">The sequence shown here is derived from an EMBL/GenBank/DDBJ whole genome shotgun (WGS) entry which is preliminary data.</text>
</comment>
<evidence type="ECO:0000313" key="3">
    <source>
        <dbReference type="Proteomes" id="UP000537592"/>
    </source>
</evidence>
<dbReference type="RefSeq" id="WP_183750695.1">
    <property type="nucleotide sequence ID" value="NZ_JACICC010000001.1"/>
</dbReference>
<organism evidence="2 3">
    <name type="scientific">Pseudochelatococcus contaminans</name>
    <dbReference type="NCBI Taxonomy" id="1538103"/>
    <lineage>
        <taxon>Bacteria</taxon>
        <taxon>Pseudomonadati</taxon>
        <taxon>Pseudomonadota</taxon>
        <taxon>Alphaproteobacteria</taxon>
        <taxon>Hyphomicrobiales</taxon>
        <taxon>Chelatococcaceae</taxon>
        <taxon>Pseudochelatococcus</taxon>
    </lineage>
</organism>
<evidence type="ECO:0000256" key="1">
    <source>
        <dbReference type="SAM" id="SignalP"/>
    </source>
</evidence>
<protein>
    <submittedName>
        <fullName evidence="2">Uncharacterized protein</fullName>
    </submittedName>
</protein>
<sequence length="144" mass="15865">MRVTILPIAIIAAFVLAGCTSAHQDARPGAALAQPDVVMDADPPPPFTYWAPEGSMIRNHPRIAGVWIAETEGIPDKYYFGDQCRASEFQRYVGHDLDMLPEKSGDAVRRLACSTCSVTSDLGWARMNIFYDEETRIIETISCG</sequence>
<feature type="chain" id="PRO_5030634976" evidence="1">
    <location>
        <begin position="25"/>
        <end position="144"/>
    </location>
</feature>
<dbReference type="AlphaFoldDB" id="A0A7W5Z291"/>
<keyword evidence="1" id="KW-0732">Signal</keyword>
<proteinExistence type="predicted"/>